<evidence type="ECO:0000256" key="9">
    <source>
        <dbReference type="ARBA" id="ARBA00023136"/>
    </source>
</evidence>
<reference evidence="17" key="1">
    <citation type="journal article" date="2019" name="Int. J. Syst. Evol. Microbiol.">
        <title>The Global Catalogue of Microorganisms (GCM) 10K type strain sequencing project: providing services to taxonomists for standard genome sequencing and annotation.</title>
        <authorList>
            <consortium name="The Broad Institute Genomics Platform"/>
            <consortium name="The Broad Institute Genome Sequencing Center for Infectious Disease"/>
            <person name="Wu L."/>
            <person name="Ma J."/>
        </authorList>
    </citation>
    <scope>NUCLEOTIDE SEQUENCE [LARGE SCALE GENOMIC DNA]</scope>
    <source>
        <strain evidence="17">CCM 7950</strain>
    </source>
</reference>
<evidence type="ECO:0000256" key="12">
    <source>
        <dbReference type="ARBA" id="ARBA00033342"/>
    </source>
</evidence>
<keyword evidence="5 13" id="KW-1003">Cell membrane</keyword>
<evidence type="ECO:0000256" key="8">
    <source>
        <dbReference type="ARBA" id="ARBA00022989"/>
    </source>
</evidence>
<feature type="transmembrane region" description="Helical" evidence="13">
    <location>
        <begin position="350"/>
        <end position="369"/>
    </location>
</feature>
<keyword evidence="8 13" id="KW-1133">Transmembrane helix</keyword>
<accession>A0ABW4NW01</accession>
<dbReference type="NCBIfam" id="TIGR03592">
    <property type="entry name" value="yidC_oxa1_cterm"/>
    <property type="match status" value="1"/>
</dbReference>
<comment type="function">
    <text evidence="13">Required for the insertion and/or proper folding and/or complex formation of integral membrane proteins into the membrane. Involved in integration of membrane proteins that insert both dependently and independently of the Sec translocase complex, as well as at least some lipoproteins. Aids folding of multispanning membrane proteins.</text>
</comment>
<dbReference type="Pfam" id="PF14849">
    <property type="entry name" value="YidC_periplas"/>
    <property type="match status" value="1"/>
</dbReference>
<evidence type="ECO:0000259" key="15">
    <source>
        <dbReference type="Pfam" id="PF14849"/>
    </source>
</evidence>
<evidence type="ECO:0000259" key="14">
    <source>
        <dbReference type="Pfam" id="PF02096"/>
    </source>
</evidence>
<dbReference type="InterPro" id="IPR047196">
    <property type="entry name" value="YidC_ALB_C"/>
</dbReference>
<feature type="domain" description="Membrane insertase YidC/Oxa/ALB C-terminal" evidence="14">
    <location>
        <begin position="350"/>
        <end position="529"/>
    </location>
</feature>
<evidence type="ECO:0000256" key="3">
    <source>
        <dbReference type="ARBA" id="ARBA00015325"/>
    </source>
</evidence>
<feature type="domain" description="Membrane insertase YidC N-terminal" evidence="15">
    <location>
        <begin position="66"/>
        <end position="339"/>
    </location>
</feature>
<dbReference type="PANTHER" id="PTHR12428">
    <property type="entry name" value="OXA1"/>
    <property type="match status" value="1"/>
</dbReference>
<comment type="caution">
    <text evidence="16">The sequence shown here is derived from an EMBL/GenBank/DDBJ whole genome shotgun (WGS) entry which is preliminary data.</text>
</comment>
<keyword evidence="4 13" id="KW-0813">Transport</keyword>
<dbReference type="NCBIfam" id="TIGR03593">
    <property type="entry name" value="yidC_nterm"/>
    <property type="match status" value="1"/>
</dbReference>
<evidence type="ECO:0000313" key="16">
    <source>
        <dbReference type="EMBL" id="MFD1805242.1"/>
    </source>
</evidence>
<dbReference type="HAMAP" id="MF_01810">
    <property type="entry name" value="YidC_type1"/>
    <property type="match status" value="1"/>
</dbReference>
<protein>
    <recommendedName>
        <fullName evidence="3 13">Membrane protein insertase YidC</fullName>
    </recommendedName>
    <alternativeName>
        <fullName evidence="12 13">Foldase YidC</fullName>
    </alternativeName>
    <alternativeName>
        <fullName evidence="11 13">Membrane integrase YidC</fullName>
    </alternativeName>
    <alternativeName>
        <fullName evidence="13">Membrane protein YidC</fullName>
    </alternativeName>
</protein>
<dbReference type="EMBL" id="JBHUFP010000004">
    <property type="protein sequence ID" value="MFD1805242.1"/>
    <property type="molecule type" value="Genomic_DNA"/>
</dbReference>
<evidence type="ECO:0000256" key="2">
    <source>
        <dbReference type="ARBA" id="ARBA00010527"/>
    </source>
</evidence>
<evidence type="ECO:0000256" key="11">
    <source>
        <dbReference type="ARBA" id="ARBA00033245"/>
    </source>
</evidence>
<evidence type="ECO:0000256" key="7">
    <source>
        <dbReference type="ARBA" id="ARBA00022927"/>
    </source>
</evidence>
<dbReference type="RefSeq" id="WP_379095790.1">
    <property type="nucleotide sequence ID" value="NZ_JBHUFP010000004.1"/>
</dbReference>
<dbReference type="PRINTS" id="PR01900">
    <property type="entry name" value="YIDCPROTEIN"/>
</dbReference>
<dbReference type="Pfam" id="PF02096">
    <property type="entry name" value="60KD_IMP"/>
    <property type="match status" value="1"/>
</dbReference>
<dbReference type="CDD" id="cd19961">
    <property type="entry name" value="EcYidC-like_peri"/>
    <property type="match status" value="1"/>
</dbReference>
<feature type="transmembrane region" description="Helical" evidence="13">
    <location>
        <begin position="495"/>
        <end position="515"/>
    </location>
</feature>
<dbReference type="Proteomes" id="UP001597420">
    <property type="component" value="Unassembled WGS sequence"/>
</dbReference>
<dbReference type="Gene3D" id="2.70.98.90">
    <property type="match status" value="1"/>
</dbReference>
<organism evidence="16 17">
    <name type="scientific">Pasteurella oralis</name>
    <dbReference type="NCBI Taxonomy" id="1071947"/>
    <lineage>
        <taxon>Bacteria</taxon>
        <taxon>Pseudomonadati</taxon>
        <taxon>Pseudomonadota</taxon>
        <taxon>Gammaproteobacteria</taxon>
        <taxon>Pasteurellales</taxon>
        <taxon>Pasteurellaceae</taxon>
        <taxon>Pasteurella</taxon>
    </lineage>
</organism>
<name>A0ABW4NW01_9PAST</name>
<evidence type="ECO:0000313" key="17">
    <source>
        <dbReference type="Proteomes" id="UP001597420"/>
    </source>
</evidence>
<dbReference type="InterPro" id="IPR038221">
    <property type="entry name" value="YidC_periplasmic_sf"/>
</dbReference>
<dbReference type="NCBIfam" id="NF002351">
    <property type="entry name" value="PRK01318.1-1"/>
    <property type="match status" value="1"/>
</dbReference>
<feature type="transmembrane region" description="Helical" evidence="13">
    <location>
        <begin position="413"/>
        <end position="436"/>
    </location>
</feature>
<dbReference type="CDD" id="cd20070">
    <property type="entry name" value="5TM_YidC_Alb3"/>
    <property type="match status" value="1"/>
</dbReference>
<evidence type="ECO:0000256" key="1">
    <source>
        <dbReference type="ARBA" id="ARBA00004429"/>
    </source>
</evidence>
<proteinExistence type="inferred from homology"/>
<comment type="similarity">
    <text evidence="2 13">Belongs to the OXA1/ALB3/YidC family. Type 1 subfamily.</text>
</comment>
<comment type="subcellular location">
    <subcellularLocation>
        <location evidence="1">Cell inner membrane</location>
        <topology evidence="1">Multi-pass membrane protein</topology>
    </subcellularLocation>
    <subcellularLocation>
        <location evidence="13">Cell membrane</location>
        <topology evidence="13">Multi-pass membrane protein</topology>
    </subcellularLocation>
</comment>
<comment type="caution">
    <text evidence="13">Lacks conserved residue(s) required for the propagation of feature annotation.</text>
</comment>
<dbReference type="NCBIfam" id="NF002352">
    <property type="entry name" value="PRK01318.1-3"/>
    <property type="match status" value="1"/>
</dbReference>
<dbReference type="InterPro" id="IPR028053">
    <property type="entry name" value="Membr_insert_YidC_N"/>
</dbReference>
<evidence type="ECO:0000256" key="5">
    <source>
        <dbReference type="ARBA" id="ARBA00022475"/>
    </source>
</evidence>
<keyword evidence="7 13" id="KW-0653">Protein transport</keyword>
<keyword evidence="9 13" id="KW-0472">Membrane</keyword>
<keyword evidence="10 13" id="KW-0143">Chaperone</keyword>
<gene>
    <name evidence="13 16" type="primary">yidC</name>
    <name evidence="16" type="ORF">ACFSAV_02430</name>
</gene>
<comment type="subunit">
    <text evidence="13">Interacts with the Sec translocase complex via SecD. Specifically interacts with transmembrane segments of nascent integral membrane proteins during membrane integration.</text>
</comment>
<evidence type="ECO:0000256" key="13">
    <source>
        <dbReference type="HAMAP-Rule" id="MF_01810"/>
    </source>
</evidence>
<keyword evidence="17" id="KW-1185">Reference proteome</keyword>
<evidence type="ECO:0000256" key="4">
    <source>
        <dbReference type="ARBA" id="ARBA00022448"/>
    </source>
</evidence>
<dbReference type="InterPro" id="IPR028055">
    <property type="entry name" value="YidC/Oxa/ALB_C"/>
</dbReference>
<dbReference type="InterPro" id="IPR019998">
    <property type="entry name" value="Membr_insert_YidC"/>
</dbReference>
<dbReference type="InterPro" id="IPR001708">
    <property type="entry name" value="YidC/ALB3/OXA1/COX18"/>
</dbReference>
<dbReference type="PANTHER" id="PTHR12428:SF65">
    <property type="entry name" value="CYTOCHROME C OXIDASE ASSEMBLY PROTEIN COX18, MITOCHONDRIAL"/>
    <property type="match status" value="1"/>
</dbReference>
<dbReference type="PRINTS" id="PR00701">
    <property type="entry name" value="60KDINNERMP"/>
</dbReference>
<keyword evidence="6 13" id="KW-0812">Transmembrane</keyword>
<evidence type="ECO:0000256" key="10">
    <source>
        <dbReference type="ARBA" id="ARBA00023186"/>
    </source>
</evidence>
<evidence type="ECO:0000256" key="6">
    <source>
        <dbReference type="ARBA" id="ARBA00022692"/>
    </source>
</evidence>
<sequence>MDSRRSLLVIALLFISFLVYQQWQLDYHTPKPIATEQVKVSSDVPASSASSTSDISTATQMQGRIITLENDVFRLQVDTLGGDVISSELLKYDAELNSNTPFTLLTNKPNHVYIAQSGLVGKDGIDTKAGRANYQVESDVFKLAEDQNELVVPFVFEKEGITYRKIFVLKRSAYDVAVNFEINNQSGNNIEVEPYGQLRHTLVEDTGNVAMPTYTGGAYSSSETNYKKYSFDDMQKANLAISTKAGWVAVLQHYFVSAWIPNQDADNQLYSLTDKANNLVSIGYRGPATVIPTGATETIKSTLWTGPKLQNEMATVANHLDLSVDYGWAWFIAKPLFWLLTFIQSIVQNWGLAIIGVTLVVKALLYPLTKAQYTSMAKMRMLQPKLQEMRERFGEDRQRMSQEMMKLYKDEKVNPLGGCLPILLQMPIFIALYWTFLEAVELRHAPFFGWIQDLSAQDPYYILPILMGASMFLLQKMSPTPVADPTQQKVMNFMPILFTGFFLFFPSGLVLYWLVSNLITIAQQQLIYRGLEKKGLHSRHK</sequence>